<evidence type="ECO:0000313" key="1">
    <source>
        <dbReference type="EMBL" id="KJY84842.1"/>
    </source>
</evidence>
<comment type="caution">
    <text evidence="1">The sequence shown here is derived from an EMBL/GenBank/DDBJ whole genome shotgun (WGS) entry which is preliminary data.</text>
</comment>
<name>A0A0F4NP01_9VIBR</name>
<dbReference type="AlphaFoldDB" id="A0A0F4NP01"/>
<proteinExistence type="predicted"/>
<organism evidence="1 2">
    <name type="scientific">Vibrio galatheae</name>
    <dbReference type="NCBI Taxonomy" id="579748"/>
    <lineage>
        <taxon>Bacteria</taxon>
        <taxon>Pseudomonadati</taxon>
        <taxon>Pseudomonadota</taxon>
        <taxon>Gammaproteobacteria</taxon>
        <taxon>Vibrionales</taxon>
        <taxon>Vibrionaceae</taxon>
        <taxon>Vibrio</taxon>
    </lineage>
</organism>
<accession>A0A0F4NP01</accession>
<dbReference type="Proteomes" id="UP000033673">
    <property type="component" value="Unassembled WGS sequence"/>
</dbReference>
<sequence>MKTLKGKDAGAYLAELYLDSEHPLSASEVIQCCMTQDELERRAFVEGLAEHLIELRIAAGYMTEVTQRHLDGKDDTEVH</sequence>
<keyword evidence="2" id="KW-1185">Reference proteome</keyword>
<dbReference type="EMBL" id="JXXV01000006">
    <property type="protein sequence ID" value="KJY84842.1"/>
    <property type="molecule type" value="Genomic_DNA"/>
</dbReference>
<dbReference type="PATRIC" id="fig|579748.3.peg.477"/>
<dbReference type="RefSeq" id="WP_045954109.1">
    <property type="nucleotide sequence ID" value="NZ_JXXV01000006.1"/>
</dbReference>
<evidence type="ECO:0000313" key="2">
    <source>
        <dbReference type="Proteomes" id="UP000033673"/>
    </source>
</evidence>
<protein>
    <submittedName>
        <fullName evidence="1">Uncharacterized protein</fullName>
    </submittedName>
</protein>
<gene>
    <name evidence="1" type="ORF">TW81_02290</name>
</gene>
<reference evidence="1 2" key="1">
    <citation type="journal article" date="2015" name="BMC Genomics">
        <title>Genome mining reveals unlocked bioactive potential of marine Gram-negative bacteria.</title>
        <authorList>
            <person name="Machado H."/>
            <person name="Sonnenschein E.C."/>
            <person name="Melchiorsen J."/>
            <person name="Gram L."/>
        </authorList>
    </citation>
    <scope>NUCLEOTIDE SEQUENCE [LARGE SCALE GENOMIC DNA]</scope>
    <source>
        <strain evidence="1 2">S2757</strain>
    </source>
</reference>